<evidence type="ECO:0000313" key="2">
    <source>
        <dbReference type="Proteomes" id="UP000095606"/>
    </source>
</evidence>
<reference evidence="1 2" key="1">
    <citation type="submission" date="2015-09" db="EMBL/GenBank/DDBJ databases">
        <authorList>
            <consortium name="Pathogen Informatics"/>
        </authorList>
    </citation>
    <scope>NUCLEOTIDE SEQUENCE [LARGE SCALE GENOMIC DNA]</scope>
    <source>
        <strain evidence="1 2">2789STDY5834846</strain>
    </source>
</reference>
<sequence length="147" mass="16190">MIPFVREAFEAVNDFIPVGRDEVGSGIFYAKHGLVGFQTDFRCIGDGLVQNAGVVSGGDFLSVDQQTGKDDAVRLGGKVQFLFPERDHSLDTAEEYFSVMCHEQCVLVDGSQRESVLGTVVVELLLWVVKLGESLIRNQQQVSFLYG</sequence>
<organism evidence="1 2">
    <name type="scientific">Bacteroides faecis</name>
    <dbReference type="NCBI Taxonomy" id="674529"/>
    <lineage>
        <taxon>Bacteria</taxon>
        <taxon>Pseudomonadati</taxon>
        <taxon>Bacteroidota</taxon>
        <taxon>Bacteroidia</taxon>
        <taxon>Bacteroidales</taxon>
        <taxon>Bacteroidaceae</taxon>
        <taxon>Bacteroides</taxon>
    </lineage>
</organism>
<dbReference type="AlphaFoldDB" id="A0A174LWK8"/>
<gene>
    <name evidence="1" type="ORF">ERS852461_02246</name>
</gene>
<protein>
    <submittedName>
        <fullName evidence="1">Uncharacterized protein</fullName>
    </submittedName>
</protein>
<name>A0A174LWK8_9BACE</name>
<proteinExistence type="predicted"/>
<accession>A0A174LWK8</accession>
<dbReference type="Proteomes" id="UP000095606">
    <property type="component" value="Unassembled WGS sequence"/>
</dbReference>
<evidence type="ECO:0000313" key="1">
    <source>
        <dbReference type="EMBL" id="CUP28562.1"/>
    </source>
</evidence>
<dbReference type="EMBL" id="CZAE01000009">
    <property type="protein sequence ID" value="CUP28562.1"/>
    <property type="molecule type" value="Genomic_DNA"/>
</dbReference>